<dbReference type="InterPro" id="IPR018647">
    <property type="entry name" value="SLFN_3-like_DNA/RNA_helicase"/>
</dbReference>
<protein>
    <recommendedName>
        <fullName evidence="1">Helicase ATP-binding domain-containing protein</fullName>
    </recommendedName>
</protein>
<feature type="domain" description="Helicase ATP-binding" evidence="1">
    <location>
        <begin position="256"/>
        <end position="433"/>
    </location>
</feature>
<dbReference type="OrthoDB" id="3193269at2"/>
<accession>H1D2R1</accession>
<dbReference type="Proteomes" id="UP000003277">
    <property type="component" value="Unassembled WGS sequence"/>
</dbReference>
<organism evidence="2 3">
    <name type="scientific">Dialister succinatiphilus YIT 11850</name>
    <dbReference type="NCBI Taxonomy" id="742743"/>
    <lineage>
        <taxon>Bacteria</taxon>
        <taxon>Bacillati</taxon>
        <taxon>Bacillota</taxon>
        <taxon>Negativicutes</taxon>
        <taxon>Veillonellales</taxon>
        <taxon>Veillonellaceae</taxon>
        <taxon>Dialister</taxon>
    </lineage>
</organism>
<gene>
    <name evidence="2" type="ORF">HMPREF9453_01899</name>
</gene>
<dbReference type="InterPro" id="IPR027417">
    <property type="entry name" value="P-loop_NTPase"/>
</dbReference>
<reference evidence="2 3" key="1">
    <citation type="submission" date="2011-11" db="EMBL/GenBank/DDBJ databases">
        <title>The Genome Sequence of Dialister succinatiphilus YIT 11850.</title>
        <authorList>
            <consortium name="The Broad Institute Genome Sequencing Platform"/>
            <person name="Earl A."/>
            <person name="Ward D."/>
            <person name="Feldgarden M."/>
            <person name="Gevers D."/>
            <person name="Morotomi M."/>
            <person name="Young S.K."/>
            <person name="Zeng Q."/>
            <person name="Gargeya S."/>
            <person name="Fitzgerald M."/>
            <person name="Haas B."/>
            <person name="Abouelleil A."/>
            <person name="Alvarado L."/>
            <person name="Arachchi H.M."/>
            <person name="Berlin A."/>
            <person name="Brown A."/>
            <person name="Chapman S.B."/>
            <person name="Dunbar C."/>
            <person name="Gearin G."/>
            <person name="Goldberg J."/>
            <person name="Griggs A."/>
            <person name="Gujja S."/>
            <person name="Heiman D."/>
            <person name="Howarth C."/>
            <person name="Lui A."/>
            <person name="MacDonald P.J.P."/>
            <person name="Montmayeur A."/>
            <person name="Murphy C."/>
            <person name="Neiman D."/>
            <person name="Pearson M."/>
            <person name="Priest M."/>
            <person name="Roberts A."/>
            <person name="Saif S."/>
            <person name="Shea T."/>
            <person name="Sisk P."/>
            <person name="Stolte C."/>
            <person name="Sykes S."/>
            <person name="Wortman J."/>
            <person name="Nusbaum C."/>
            <person name="Birren B."/>
        </authorList>
    </citation>
    <scope>NUCLEOTIDE SEQUENCE [LARGE SCALE GENOMIC DNA]</scope>
    <source>
        <strain evidence="2 3">YIT 11850</strain>
    </source>
</reference>
<dbReference type="InterPro" id="IPR003593">
    <property type="entry name" value="AAA+_ATPase"/>
</dbReference>
<sequence>MIIYENTARGFMDDVDNDEIVEKMIARFRIMRHGTVSPNEQRSWQNSLSFMNNRVRRAHVPDDCGILLEYNLPGTGKRIDFLISGHDEENNKNFIIVELKQWESAQAVEGLNYTVRTFLGGGMRETTHPAYQAYSYKQYMTDMSTALENTDLIPFSCAYLHNYKENHPEPLLSDQYSTICQDTPVFFKDDTKKLEAFIKKHVGHGKGMDILYQIENGKIKPARQFVDYITGLFQGNRVFTLLNEQQIAYDQIMKYATTATKRTTIIVNGGPGTGKSVVAVNALVHLMQQGLNVMYVAPNAAFKEALVDELASHKVEKKGRLKKIFTGSAGFYNDDSEVFDVLIVDEAHRLKAKGAFMYRGDSQVDDIIRASRVNVFFIDDAQRIRPDDEGTVDLIETMARHRNSDIIKVHLSAQFRCSGEDGFINWIDDVLQIQKTANFDSWNNKNYDVRLFDSPNELADAINEKNKEGYDARMVAGFAWPWTSIADGNSDAQIHDVSMPEYSFAKPWNSHKNQYTWAIDPDKKDQIGCVHTIQGQEKDYIGVIIGNDLRYDPDTGRLEADASNYFDASGKKGLKEKPEELTRLIKNIYKVLLTRGTLGCYIFCRDKNLQKYFKERLDIARKSESNN</sequence>
<name>H1D2R1_9FIRM</name>
<dbReference type="eggNOG" id="COG0507">
    <property type="taxonomic scope" value="Bacteria"/>
</dbReference>
<dbReference type="RefSeq" id="WP_008860393.1">
    <property type="nucleotide sequence ID" value="NZ_JH591189.1"/>
</dbReference>
<dbReference type="EMBL" id="ADLT01000065">
    <property type="protein sequence ID" value="EHO62181.1"/>
    <property type="molecule type" value="Genomic_DNA"/>
</dbReference>
<evidence type="ECO:0000313" key="2">
    <source>
        <dbReference type="EMBL" id="EHO62181.1"/>
    </source>
</evidence>
<dbReference type="InterPro" id="IPR014001">
    <property type="entry name" value="Helicase_ATP-bd"/>
</dbReference>
<proteinExistence type="predicted"/>
<comment type="caution">
    <text evidence="2">The sequence shown here is derived from an EMBL/GenBank/DDBJ whole genome shotgun (WGS) entry which is preliminary data.</text>
</comment>
<dbReference type="eggNOG" id="COG3410">
    <property type="taxonomic scope" value="Bacteria"/>
</dbReference>
<dbReference type="STRING" id="742743.HMPREF9453_01899"/>
<dbReference type="PROSITE" id="PS51192">
    <property type="entry name" value="HELICASE_ATP_BIND_1"/>
    <property type="match status" value="1"/>
</dbReference>
<dbReference type="HOGENOM" id="CLU_019642_0_0_9"/>
<evidence type="ECO:0000259" key="1">
    <source>
        <dbReference type="PROSITE" id="PS51192"/>
    </source>
</evidence>
<dbReference type="AlphaFoldDB" id="H1D2R1"/>
<evidence type="ECO:0000313" key="3">
    <source>
        <dbReference type="Proteomes" id="UP000003277"/>
    </source>
</evidence>
<dbReference type="Gene3D" id="3.40.50.300">
    <property type="entry name" value="P-loop containing nucleotide triphosphate hydrolases"/>
    <property type="match status" value="1"/>
</dbReference>
<dbReference type="SMART" id="SM00382">
    <property type="entry name" value="AAA"/>
    <property type="match status" value="1"/>
</dbReference>
<dbReference type="SUPFAM" id="SSF52540">
    <property type="entry name" value="P-loop containing nucleoside triphosphate hydrolases"/>
    <property type="match status" value="1"/>
</dbReference>
<dbReference type="PATRIC" id="fig|742743.3.peg.1916"/>
<keyword evidence="3" id="KW-1185">Reference proteome</keyword>
<dbReference type="Pfam" id="PF09848">
    <property type="entry name" value="SLFN-g3_helicase"/>
    <property type="match status" value="1"/>
</dbReference>